<dbReference type="InterPro" id="IPR001640">
    <property type="entry name" value="Lgt"/>
</dbReference>
<dbReference type="Pfam" id="PF01790">
    <property type="entry name" value="LGT"/>
    <property type="match status" value="1"/>
</dbReference>
<feature type="transmembrane region" description="Helical" evidence="7">
    <location>
        <begin position="370"/>
        <end position="389"/>
    </location>
</feature>
<proteinExistence type="inferred from homology"/>
<keyword evidence="3 8" id="KW-0808">Transferase</keyword>
<evidence type="ECO:0000313" key="9">
    <source>
        <dbReference type="Proteomes" id="UP001162741"/>
    </source>
</evidence>
<keyword evidence="9" id="KW-1185">Reference proteome</keyword>
<dbReference type="GO" id="GO:0016740">
    <property type="term" value="F:transferase activity"/>
    <property type="evidence" value="ECO:0007669"/>
    <property type="project" value="UniProtKB-KW"/>
</dbReference>
<name>A0ABY6J3L7_9BACT</name>
<feature type="transmembrane region" description="Helical" evidence="7">
    <location>
        <begin position="113"/>
        <end position="129"/>
    </location>
</feature>
<evidence type="ECO:0000256" key="1">
    <source>
        <dbReference type="ARBA" id="ARBA00007150"/>
    </source>
</evidence>
<keyword evidence="6 7" id="KW-0472">Membrane</keyword>
<sequence>MYPNLYYVFKDLFGTSHAFFKLFQTFGFFVAVAFLAGAWVLTQELKRREKLGWLKGMTGMAVRKRGDFKSGLLWSAVIAFLIGYKVLGMFVLIQGNMSSAEVRELLLSTQGSLWLGIATAAVVAGIKWVRRPKDPEELKAKEWKEEVTIMPHQRVPDFTVLAALAGLIGAKIFHNLENWSDFVADPWGSIFSASGLTFYGGLILAAVVIIYYARKRNISTRHLIDSAAPALMLAYAIGRMGCHFSGDGDWGILNNAYAPDSTGVVQRITDEQYQQRLHDHASFFEGEFGGMDKVHAHAFVKPNSLAFLPDWFFAYGYPHNVINRGMPMANCDSEYCHVLPVAVYPTPLYEIIACLFLFGILWTIRRRVTIPGVIFGIYLIFNGLERFFIEKIRVNTKYDLFGFHPTQAELISTAMVITGAVLIWYCTTLHKKTVSR</sequence>
<evidence type="ECO:0000313" key="8">
    <source>
        <dbReference type="EMBL" id="UYQ94268.1"/>
    </source>
</evidence>
<keyword evidence="2" id="KW-1003">Cell membrane</keyword>
<dbReference type="PANTHER" id="PTHR30589:SF0">
    <property type="entry name" value="PHOSPHATIDYLGLYCEROL--PROLIPOPROTEIN DIACYLGLYCERYL TRANSFERASE"/>
    <property type="match status" value="1"/>
</dbReference>
<evidence type="ECO:0000256" key="3">
    <source>
        <dbReference type="ARBA" id="ARBA00022679"/>
    </source>
</evidence>
<organism evidence="8 9">
    <name type="scientific">Chitinophaga horti</name>
    <dbReference type="NCBI Taxonomy" id="2920382"/>
    <lineage>
        <taxon>Bacteria</taxon>
        <taxon>Pseudomonadati</taxon>
        <taxon>Bacteroidota</taxon>
        <taxon>Chitinophagia</taxon>
        <taxon>Chitinophagales</taxon>
        <taxon>Chitinophagaceae</taxon>
        <taxon>Chitinophaga</taxon>
    </lineage>
</organism>
<feature type="transmembrane region" description="Helical" evidence="7">
    <location>
        <begin position="20"/>
        <end position="41"/>
    </location>
</feature>
<feature type="transmembrane region" description="Helical" evidence="7">
    <location>
        <begin position="347"/>
        <end position="364"/>
    </location>
</feature>
<evidence type="ECO:0000256" key="5">
    <source>
        <dbReference type="ARBA" id="ARBA00022989"/>
    </source>
</evidence>
<dbReference type="RefSeq" id="WP_264282191.1">
    <property type="nucleotide sequence ID" value="NZ_CP107006.1"/>
</dbReference>
<evidence type="ECO:0000256" key="2">
    <source>
        <dbReference type="ARBA" id="ARBA00022475"/>
    </source>
</evidence>
<dbReference type="EMBL" id="CP107006">
    <property type="protein sequence ID" value="UYQ94268.1"/>
    <property type="molecule type" value="Genomic_DNA"/>
</dbReference>
<dbReference type="Proteomes" id="UP001162741">
    <property type="component" value="Chromosome"/>
</dbReference>
<comment type="similarity">
    <text evidence="1">Belongs to the Lgt family.</text>
</comment>
<keyword evidence="4 7" id="KW-0812">Transmembrane</keyword>
<feature type="transmembrane region" description="Helical" evidence="7">
    <location>
        <begin position="410"/>
        <end position="430"/>
    </location>
</feature>
<evidence type="ECO:0000256" key="4">
    <source>
        <dbReference type="ARBA" id="ARBA00022692"/>
    </source>
</evidence>
<evidence type="ECO:0000256" key="7">
    <source>
        <dbReference type="SAM" id="Phobius"/>
    </source>
</evidence>
<keyword evidence="5 7" id="KW-1133">Transmembrane helix</keyword>
<feature type="transmembrane region" description="Helical" evidence="7">
    <location>
        <begin position="72"/>
        <end position="93"/>
    </location>
</feature>
<feature type="transmembrane region" description="Helical" evidence="7">
    <location>
        <begin position="196"/>
        <end position="213"/>
    </location>
</feature>
<feature type="transmembrane region" description="Helical" evidence="7">
    <location>
        <begin position="158"/>
        <end position="176"/>
    </location>
</feature>
<accession>A0ABY6J3L7</accession>
<reference evidence="8" key="1">
    <citation type="submission" date="2022-10" db="EMBL/GenBank/DDBJ databases">
        <title>Chitinophaga sp. nov., isolated from soil.</title>
        <authorList>
            <person name="Jeon C.O."/>
        </authorList>
    </citation>
    <scope>NUCLEOTIDE SEQUENCE</scope>
    <source>
        <strain evidence="8">R8</strain>
    </source>
</reference>
<evidence type="ECO:0000256" key="6">
    <source>
        <dbReference type="ARBA" id="ARBA00023136"/>
    </source>
</evidence>
<gene>
    <name evidence="8" type="ORF">MKQ68_04075</name>
</gene>
<dbReference type="PANTHER" id="PTHR30589">
    <property type="entry name" value="PROLIPOPROTEIN DIACYLGLYCERYL TRANSFERASE"/>
    <property type="match status" value="1"/>
</dbReference>
<protein>
    <submittedName>
        <fullName evidence="8">Prolipoprotein diacylglyceryl transferase</fullName>
    </submittedName>
</protein>